<comment type="caution">
    <text evidence="16">The sequence shown here is derived from an EMBL/GenBank/DDBJ whole genome shotgun (WGS) entry which is preliminary data.</text>
</comment>
<dbReference type="InterPro" id="IPR001721">
    <property type="entry name" value="TD_ACT-like"/>
</dbReference>
<dbReference type="FunFam" id="3.40.50.1100:FF:000008">
    <property type="entry name" value="L-threonine dehydratase"/>
    <property type="match status" value="1"/>
</dbReference>
<dbReference type="AlphaFoldDB" id="V4JJ04"/>
<evidence type="ECO:0000313" key="16">
    <source>
        <dbReference type="EMBL" id="ESP94842.1"/>
    </source>
</evidence>
<dbReference type="CDD" id="cd04907">
    <property type="entry name" value="ACT_ThrD-I_2"/>
    <property type="match status" value="1"/>
</dbReference>
<comment type="cofactor">
    <cofactor evidence="2 13">
        <name>pyridoxal 5'-phosphate</name>
        <dbReference type="ChEBI" id="CHEBI:597326"/>
    </cofactor>
</comment>
<dbReference type="InterPro" id="IPR000634">
    <property type="entry name" value="Ser/Thr_deHydtase_PyrdxlP-BS"/>
</dbReference>
<dbReference type="Pfam" id="PF00291">
    <property type="entry name" value="PALP"/>
    <property type="match status" value="1"/>
</dbReference>
<evidence type="ECO:0000256" key="8">
    <source>
        <dbReference type="ARBA" id="ARBA00022737"/>
    </source>
</evidence>
<sequence length="513" mass="56656">MVAQELDYFRAIIQANMAPLVKQTDVSHLKGLSERLNHQVWLKREDQQPVYSFKLRGAFNKLRQLPTNSHVVTASAGNHAQGVALSAAHLGHKATIVMPVTTPEIKVNAVRNMGGHVVLHGHHFDAANAHAQALCQQQGGVFVPPFDDKDVIVGQGTVAREMMQQLDKLDVVFIPVGGGGLLAGMAVYIKSLRPDIRVIGVEATESACLYAAMQEGEPVELEQVGCFADGIAVKRIGEETFRLAQTYCDEVMLVTTDEICAAVQDIFIETRAIAEPSGAVALAGLKKWSAEHSQSSMSLAAVLSGANLNFDRLRYIAERTALGAKSEALLGVTIDERKGSFKQFCNTLGGRSITEFNYRFAGGNKAQIFVGIGLRSADEELQELKASLEENEYEFTDLSDNELAKLHIRYMVGGKPPVAIQERLLRFEFPEYPGALLRFLEMLGCEWNITLFHYRNHGAAKGHVLAGFEMAPQEYAKFEEHLCRLGYDYQDETNNPCFSQYLKSDQDYARKVS</sequence>
<evidence type="ECO:0000256" key="14">
    <source>
        <dbReference type="SAM" id="Coils"/>
    </source>
</evidence>
<dbReference type="GO" id="GO:0004794">
    <property type="term" value="F:threonine deaminase activity"/>
    <property type="evidence" value="ECO:0007669"/>
    <property type="project" value="UniProtKB-UniRule"/>
</dbReference>
<dbReference type="EC" id="4.3.1.19" evidence="13"/>
<keyword evidence="8" id="KW-0677">Repeat</keyword>
<name>V4JJ04_PSEL2</name>
<keyword evidence="11 13" id="KW-0100">Branched-chain amino acid biosynthesis</keyword>
<dbReference type="NCBIfam" id="TIGR01124">
    <property type="entry name" value="ilvA_2Cterm"/>
    <property type="match status" value="1"/>
</dbReference>
<evidence type="ECO:0000256" key="10">
    <source>
        <dbReference type="ARBA" id="ARBA00023239"/>
    </source>
</evidence>
<dbReference type="PROSITE" id="PS51672">
    <property type="entry name" value="ACT_LIKE"/>
    <property type="match status" value="2"/>
</dbReference>
<evidence type="ECO:0000256" key="1">
    <source>
        <dbReference type="ARBA" id="ARBA00001274"/>
    </source>
</evidence>
<evidence type="ECO:0000256" key="4">
    <source>
        <dbReference type="ARBA" id="ARBA00010869"/>
    </source>
</evidence>
<comment type="function">
    <text evidence="12 13">Catalyzes the anaerobic formation of alpha-ketobutyrate and ammonia from threonine in a two-step reaction. The first step involved a dehydration of threonine and a production of enamine intermediates (aminocrotonate), which tautomerizes to its imine form (iminobutyrate). Both intermediates are unstable and short-lived. The second step is the nonenzymatic hydrolysis of the enamine/imine intermediates to form 2-ketobutyrate and free ammonia. In the low water environment of the cell, the second step is accelerated by RidA.</text>
</comment>
<keyword evidence="6 13" id="KW-0028">Amino-acid biosynthesis</keyword>
<dbReference type="PANTHER" id="PTHR48078">
    <property type="entry name" value="THREONINE DEHYDRATASE, MITOCHONDRIAL-RELATED"/>
    <property type="match status" value="1"/>
</dbReference>
<dbReference type="GO" id="GO:0003941">
    <property type="term" value="F:L-serine ammonia-lyase activity"/>
    <property type="evidence" value="ECO:0007669"/>
    <property type="project" value="TreeGrafter"/>
</dbReference>
<dbReference type="Proteomes" id="UP000017820">
    <property type="component" value="Unassembled WGS sequence"/>
</dbReference>
<gene>
    <name evidence="13" type="primary">ilvA</name>
    <name evidence="16" type="ORF">PL2TA16_00031</name>
</gene>
<evidence type="ECO:0000313" key="17">
    <source>
        <dbReference type="Proteomes" id="UP000017820"/>
    </source>
</evidence>
<evidence type="ECO:0000256" key="11">
    <source>
        <dbReference type="ARBA" id="ARBA00023304"/>
    </source>
</evidence>
<keyword evidence="10 13" id="KW-0456">Lyase</keyword>
<keyword evidence="9 13" id="KW-0663">Pyridoxal phosphate</keyword>
<dbReference type="GO" id="GO:0006567">
    <property type="term" value="P:L-threonine catabolic process"/>
    <property type="evidence" value="ECO:0007669"/>
    <property type="project" value="TreeGrafter"/>
</dbReference>
<proteinExistence type="inferred from homology"/>
<feature type="domain" description="ACT-like" evidence="15">
    <location>
        <begin position="423"/>
        <end position="494"/>
    </location>
</feature>
<evidence type="ECO:0000256" key="5">
    <source>
        <dbReference type="ARBA" id="ARBA00011881"/>
    </source>
</evidence>
<dbReference type="Pfam" id="PF00585">
    <property type="entry name" value="Thr_dehydrat_C"/>
    <property type="match status" value="2"/>
</dbReference>
<dbReference type="PATRIC" id="fig|1353533.3.peg.747"/>
<evidence type="ECO:0000259" key="15">
    <source>
        <dbReference type="PROSITE" id="PS51672"/>
    </source>
</evidence>
<organism evidence="16 17">
    <name type="scientific">Pseudoalteromonas luteoviolacea (strain 2ta16)</name>
    <dbReference type="NCBI Taxonomy" id="1353533"/>
    <lineage>
        <taxon>Bacteria</taxon>
        <taxon>Pseudomonadati</taxon>
        <taxon>Pseudomonadota</taxon>
        <taxon>Gammaproteobacteria</taxon>
        <taxon>Alteromonadales</taxon>
        <taxon>Pseudoalteromonadaceae</taxon>
        <taxon>Pseudoalteromonas</taxon>
    </lineage>
</organism>
<evidence type="ECO:0000256" key="7">
    <source>
        <dbReference type="ARBA" id="ARBA00022624"/>
    </source>
</evidence>
<dbReference type="CDD" id="cd01562">
    <property type="entry name" value="Thr-dehyd"/>
    <property type="match status" value="1"/>
</dbReference>
<dbReference type="GO" id="GO:0009097">
    <property type="term" value="P:isoleucine biosynthetic process"/>
    <property type="evidence" value="ECO:0007669"/>
    <property type="project" value="UniProtKB-UniRule"/>
</dbReference>
<dbReference type="PANTHER" id="PTHR48078:SF11">
    <property type="entry name" value="THREONINE DEHYDRATASE, MITOCHONDRIAL"/>
    <property type="match status" value="1"/>
</dbReference>
<comment type="subunit">
    <text evidence="5 13">Homotetramer.</text>
</comment>
<dbReference type="SUPFAM" id="SSF53686">
    <property type="entry name" value="Tryptophan synthase beta subunit-like PLP-dependent enzymes"/>
    <property type="match status" value="1"/>
</dbReference>
<evidence type="ECO:0000256" key="13">
    <source>
        <dbReference type="RuleBase" id="RU362012"/>
    </source>
</evidence>
<evidence type="ECO:0000256" key="3">
    <source>
        <dbReference type="ARBA" id="ARBA00004810"/>
    </source>
</evidence>
<dbReference type="GO" id="GO:0006565">
    <property type="term" value="P:L-serine catabolic process"/>
    <property type="evidence" value="ECO:0007669"/>
    <property type="project" value="TreeGrafter"/>
</dbReference>
<dbReference type="InterPro" id="IPR045865">
    <property type="entry name" value="ACT-like_dom_sf"/>
</dbReference>
<evidence type="ECO:0000256" key="6">
    <source>
        <dbReference type="ARBA" id="ARBA00022605"/>
    </source>
</evidence>
<reference evidence="16 17" key="1">
    <citation type="submission" date="2013-07" db="EMBL/GenBank/DDBJ databases">
        <title>Draft genome sequence of Pseudoalteromonas luteoviolacea 2ta16.</title>
        <authorList>
            <person name="Allen E.E."/>
            <person name="Azam F."/>
            <person name="Podell S."/>
        </authorList>
    </citation>
    <scope>NUCLEOTIDE SEQUENCE [LARGE SCALE GENOMIC DNA]</scope>
    <source>
        <strain evidence="16 17">2ta16</strain>
    </source>
</reference>
<evidence type="ECO:0000256" key="9">
    <source>
        <dbReference type="ARBA" id="ARBA00022898"/>
    </source>
</evidence>
<dbReference type="RefSeq" id="WP_023397709.1">
    <property type="nucleotide sequence ID" value="NZ_AUSV01000010.1"/>
</dbReference>
<dbReference type="InterPro" id="IPR050147">
    <property type="entry name" value="Ser/Thr_Dehydratase"/>
</dbReference>
<feature type="coiled-coil region" evidence="14">
    <location>
        <begin position="374"/>
        <end position="401"/>
    </location>
</feature>
<dbReference type="EMBL" id="AUSV01000010">
    <property type="protein sequence ID" value="ESP94842.1"/>
    <property type="molecule type" value="Genomic_DNA"/>
</dbReference>
<comment type="pathway">
    <text evidence="3 13">Amino-acid biosynthesis; L-isoleucine biosynthesis; 2-oxobutanoate from L-threonine: step 1/1.</text>
</comment>
<dbReference type="InterPro" id="IPR038110">
    <property type="entry name" value="TD_ACT-like_sf"/>
</dbReference>
<accession>V4JJ04</accession>
<dbReference type="InterPro" id="IPR001926">
    <property type="entry name" value="TrpB-like_PALP"/>
</dbReference>
<evidence type="ECO:0000256" key="2">
    <source>
        <dbReference type="ARBA" id="ARBA00001933"/>
    </source>
</evidence>
<comment type="similarity">
    <text evidence="4 13">Belongs to the serine/threonine dehydratase family.</text>
</comment>
<dbReference type="GO" id="GO:0030170">
    <property type="term" value="F:pyridoxal phosphate binding"/>
    <property type="evidence" value="ECO:0007669"/>
    <property type="project" value="InterPro"/>
</dbReference>
<dbReference type="UniPathway" id="UPA00047">
    <property type="reaction ID" value="UER00054"/>
</dbReference>
<evidence type="ECO:0000256" key="12">
    <source>
        <dbReference type="ARBA" id="ARBA00025527"/>
    </source>
</evidence>
<dbReference type="InterPro" id="IPR036052">
    <property type="entry name" value="TrpB-like_PALP_sf"/>
</dbReference>
<comment type="catalytic activity">
    <reaction evidence="1 13">
        <text>L-threonine = 2-oxobutanoate + NH4(+)</text>
        <dbReference type="Rhea" id="RHEA:22108"/>
        <dbReference type="ChEBI" id="CHEBI:16763"/>
        <dbReference type="ChEBI" id="CHEBI:28938"/>
        <dbReference type="ChEBI" id="CHEBI:57926"/>
        <dbReference type="EC" id="4.3.1.19"/>
    </reaction>
</comment>
<dbReference type="Gene3D" id="3.40.1020.10">
    <property type="entry name" value="Biosynthetic Threonine Deaminase, Domain 3"/>
    <property type="match status" value="1"/>
</dbReference>
<dbReference type="PROSITE" id="PS00165">
    <property type="entry name" value="DEHYDRATASE_SER_THR"/>
    <property type="match status" value="1"/>
</dbReference>
<dbReference type="NCBIfam" id="NF006674">
    <property type="entry name" value="PRK09224.1"/>
    <property type="match status" value="1"/>
</dbReference>
<dbReference type="CDD" id="cd04906">
    <property type="entry name" value="ACT_ThrD-I_1"/>
    <property type="match status" value="1"/>
</dbReference>
<dbReference type="FunFam" id="3.40.1020.10:FF:000001">
    <property type="entry name" value="L-threonine dehydratase"/>
    <property type="match status" value="1"/>
</dbReference>
<protein>
    <recommendedName>
        <fullName evidence="13">L-threonine dehydratase</fullName>
        <ecNumber evidence="13">4.3.1.19</ecNumber>
    </recommendedName>
    <alternativeName>
        <fullName evidence="13">Threonine deaminase</fullName>
    </alternativeName>
</protein>
<keyword evidence="14" id="KW-0175">Coiled coil</keyword>
<dbReference type="Gene3D" id="3.40.50.1100">
    <property type="match status" value="2"/>
</dbReference>
<dbReference type="InterPro" id="IPR005787">
    <property type="entry name" value="Thr_deHydtase_biosynth"/>
</dbReference>
<feature type="domain" description="ACT-like" evidence="15">
    <location>
        <begin position="328"/>
        <end position="400"/>
    </location>
</feature>
<dbReference type="SUPFAM" id="SSF55021">
    <property type="entry name" value="ACT-like"/>
    <property type="match status" value="2"/>
</dbReference>
<keyword evidence="7 13" id="KW-0412">Isoleucine biosynthesis</keyword>